<evidence type="ECO:0000256" key="4">
    <source>
        <dbReference type="ARBA" id="ARBA00023004"/>
    </source>
</evidence>
<feature type="binding site" evidence="5">
    <location>
        <position position="462"/>
    </location>
    <ligand>
        <name>Fe cation</name>
        <dbReference type="ChEBI" id="CHEBI:24875"/>
        <note>catalytic</note>
    </ligand>
</feature>
<dbReference type="GO" id="GO:0016121">
    <property type="term" value="P:carotene catabolic process"/>
    <property type="evidence" value="ECO:0007669"/>
    <property type="project" value="TreeGrafter"/>
</dbReference>
<dbReference type="GO" id="GO:0010436">
    <property type="term" value="F:carotenoid dioxygenase activity"/>
    <property type="evidence" value="ECO:0007669"/>
    <property type="project" value="TreeGrafter"/>
</dbReference>
<dbReference type="GO" id="GO:0046872">
    <property type="term" value="F:metal ion binding"/>
    <property type="evidence" value="ECO:0007669"/>
    <property type="project" value="UniProtKB-KW"/>
</dbReference>
<evidence type="ECO:0000256" key="5">
    <source>
        <dbReference type="PIRSR" id="PIRSR604294-1"/>
    </source>
</evidence>
<dbReference type="InterPro" id="IPR004294">
    <property type="entry name" value="Carotenoid_Oase"/>
</dbReference>
<evidence type="ECO:0000256" key="2">
    <source>
        <dbReference type="ARBA" id="ARBA00022723"/>
    </source>
</evidence>
<keyword evidence="6" id="KW-0223">Dioxygenase</keyword>
<dbReference type="PANTHER" id="PTHR10543">
    <property type="entry name" value="BETA-CAROTENE DIOXYGENASE"/>
    <property type="match status" value="1"/>
</dbReference>
<dbReference type="RefSeq" id="WP_183409661.1">
    <property type="nucleotide sequence ID" value="NZ_JACHWY010000001.1"/>
</dbReference>
<evidence type="ECO:0000313" key="6">
    <source>
        <dbReference type="EMBL" id="MBB3047013.1"/>
    </source>
</evidence>
<evidence type="ECO:0000256" key="3">
    <source>
        <dbReference type="ARBA" id="ARBA00023002"/>
    </source>
</evidence>
<keyword evidence="2 5" id="KW-0479">Metal-binding</keyword>
<reference evidence="6 7" key="1">
    <citation type="submission" date="2020-08" db="EMBL/GenBank/DDBJ databases">
        <title>Genomic Encyclopedia of Type Strains, Phase III (KMG-III): the genomes of soil and plant-associated and newly described type strains.</title>
        <authorList>
            <person name="Whitman W."/>
        </authorList>
    </citation>
    <scope>NUCLEOTIDE SEQUENCE [LARGE SCALE GENOMIC DNA]</scope>
    <source>
        <strain evidence="6 7">CECT 8654</strain>
    </source>
</reference>
<evidence type="ECO:0000256" key="1">
    <source>
        <dbReference type="ARBA" id="ARBA00006787"/>
    </source>
</evidence>
<dbReference type="AlphaFoldDB" id="A0A7W4Z5A3"/>
<proteinExistence type="inferred from homology"/>
<sequence length="471" mass="53164">MSAVKPLPELNKKNPYLHGLYAPVAEEKTRLELKVTGEIPKDLCGSYLRNGPNPLHTPMGMHHWFDGDGMMHGVYLENGKAEYRNRYVRSQDFIDDANGQCVVAGVMEPATRKREPKVYKDTANTDVILHNGELMALWYISGNPVRLDPRTLDTLREEDFGGKLPRHVSAHSKTDPRNGEFLFFDYALYEPWMSCGVVNADNKLTGFQTIDLPGPRLPHDMAFTENYFVLHDLPVVFTEQALKQRQWSIEIAQQPTRFGVVPRNCSGKVTWFETDPCYIYHVINAWEEGDEIVMLGCKMVPNPHVNGAAFGPYRAMVEVLALNAVPSEWRMNLKTGKCTTRDLDDAIGEFPSINLDSSGQKNRYAYVQAIAPTDTLKFEGFYRYDFDTGTKSEYFYEAGMCGSEVAFAPRIGATEEDDGYVVGLCSHEGTGESEFRIWDARAIEKGPLARVHLPDRVPAGFHATWADARDW</sequence>
<organism evidence="6 7">
    <name type="scientific">Litorivivens lipolytica</name>
    <dbReference type="NCBI Taxonomy" id="1524264"/>
    <lineage>
        <taxon>Bacteria</taxon>
        <taxon>Pseudomonadati</taxon>
        <taxon>Pseudomonadota</taxon>
        <taxon>Gammaproteobacteria</taxon>
        <taxon>Litorivivens</taxon>
    </lineage>
</organism>
<dbReference type="PANTHER" id="PTHR10543:SF89">
    <property type="entry name" value="CAROTENOID 9,10(9',10')-CLEAVAGE DIOXYGENASE 1"/>
    <property type="match status" value="1"/>
</dbReference>
<comment type="cofactor">
    <cofactor evidence="5">
        <name>Fe(2+)</name>
        <dbReference type="ChEBI" id="CHEBI:29033"/>
    </cofactor>
    <text evidence="5">Binds 1 Fe(2+) ion per subunit.</text>
</comment>
<dbReference type="Pfam" id="PF03055">
    <property type="entry name" value="RPE65"/>
    <property type="match status" value="1"/>
</dbReference>
<protein>
    <submittedName>
        <fullName evidence="6">Carotenoid cleavage dioxygenase</fullName>
    </submittedName>
</protein>
<comment type="similarity">
    <text evidence="1">Belongs to the carotenoid oxygenase family.</text>
</comment>
<dbReference type="Proteomes" id="UP000537130">
    <property type="component" value="Unassembled WGS sequence"/>
</dbReference>
<evidence type="ECO:0000313" key="7">
    <source>
        <dbReference type="Proteomes" id="UP000537130"/>
    </source>
</evidence>
<name>A0A7W4Z5A3_9GAMM</name>
<keyword evidence="3" id="KW-0560">Oxidoreductase</keyword>
<feature type="binding site" evidence="5">
    <location>
        <position position="171"/>
    </location>
    <ligand>
        <name>Fe cation</name>
        <dbReference type="ChEBI" id="CHEBI:24875"/>
        <note>catalytic</note>
    </ligand>
</feature>
<comment type="caution">
    <text evidence="6">The sequence shown here is derived from an EMBL/GenBank/DDBJ whole genome shotgun (WGS) entry which is preliminary data.</text>
</comment>
<dbReference type="EMBL" id="JACHWY010000001">
    <property type="protein sequence ID" value="MBB3047013.1"/>
    <property type="molecule type" value="Genomic_DNA"/>
</dbReference>
<accession>A0A7W4Z5A3</accession>
<feature type="binding site" evidence="5">
    <location>
        <position position="281"/>
    </location>
    <ligand>
        <name>Fe cation</name>
        <dbReference type="ChEBI" id="CHEBI:24875"/>
        <note>catalytic</note>
    </ligand>
</feature>
<keyword evidence="7" id="KW-1185">Reference proteome</keyword>
<gene>
    <name evidence="6" type="ORF">FHR99_001249</name>
</gene>
<feature type="binding site" evidence="5">
    <location>
        <position position="219"/>
    </location>
    <ligand>
        <name>Fe cation</name>
        <dbReference type="ChEBI" id="CHEBI:24875"/>
        <note>catalytic</note>
    </ligand>
</feature>
<keyword evidence="4 5" id="KW-0408">Iron</keyword>